<protein>
    <recommendedName>
        <fullName evidence="1">Alpha-L-glutamate ligase-related protein ATP-grasp domain-containing protein</fullName>
    </recommendedName>
</protein>
<sequence>MLSNYVNASKVSGRPLTSLLVEALRLRFTGLKLGLSEYIDFQLYKDDISFVQKQKFAGQRAQAVIEDMLIDDYSKILSLDKVSMYGLLQGLNIPTPKIKATYRTLRPSCIAQIHSHQEMAEFLSDPTNLPCYVKRAFGAYGRGNVLIEESDGNTVKLANGVKESVKAFCNNTDDGRTLGWIFQEPLSSHKDIERLTGTAKVSGVRVHTFLGVSGVQVTRAMFKINQGQRDSDNFEHGASGNMLAAVDVETGQITRAIAGTGLEQVSLLKHPETGQSLVGFMLPFWQEIRRIVIDGQKAFPGFLCPGWDIAICNDGPKVLEVNAFGDIDLSQHAYRQPFVDEAFEALLAQRGLKNLLYSGNNDEVSPRNHRRGIRKHHWLW</sequence>
<proteinExistence type="predicted"/>
<evidence type="ECO:0000313" key="3">
    <source>
        <dbReference type="Proteomes" id="UP000606935"/>
    </source>
</evidence>
<dbReference type="EMBL" id="BMLS01000003">
    <property type="protein sequence ID" value="GGO70649.1"/>
    <property type="molecule type" value="Genomic_DNA"/>
</dbReference>
<evidence type="ECO:0000259" key="1">
    <source>
        <dbReference type="Pfam" id="PF14397"/>
    </source>
</evidence>
<name>A0A917YZ45_9ALTE</name>
<reference evidence="2" key="1">
    <citation type="journal article" date="2014" name="Int. J. Syst. Evol. Microbiol.">
        <title>Complete genome sequence of Corynebacterium casei LMG S-19264T (=DSM 44701T), isolated from a smear-ripened cheese.</title>
        <authorList>
            <consortium name="US DOE Joint Genome Institute (JGI-PGF)"/>
            <person name="Walter F."/>
            <person name="Albersmeier A."/>
            <person name="Kalinowski J."/>
            <person name="Ruckert C."/>
        </authorList>
    </citation>
    <scope>NUCLEOTIDE SEQUENCE</scope>
    <source>
        <strain evidence="2">CGMCC 1.7086</strain>
    </source>
</reference>
<dbReference type="Gene3D" id="3.30.470.20">
    <property type="entry name" value="ATP-grasp fold, B domain"/>
    <property type="match status" value="1"/>
</dbReference>
<organism evidence="2 3">
    <name type="scientific">Bowmanella pacifica</name>
    <dbReference type="NCBI Taxonomy" id="502051"/>
    <lineage>
        <taxon>Bacteria</taxon>
        <taxon>Pseudomonadati</taxon>
        <taxon>Pseudomonadota</taxon>
        <taxon>Gammaproteobacteria</taxon>
        <taxon>Alteromonadales</taxon>
        <taxon>Alteromonadaceae</taxon>
        <taxon>Bowmanella</taxon>
    </lineage>
</organism>
<comment type="caution">
    <text evidence="2">The sequence shown here is derived from an EMBL/GenBank/DDBJ whole genome shotgun (WGS) entry which is preliminary data.</text>
</comment>
<dbReference type="SUPFAM" id="SSF56059">
    <property type="entry name" value="Glutathione synthetase ATP-binding domain-like"/>
    <property type="match status" value="1"/>
</dbReference>
<keyword evidence="3" id="KW-1185">Reference proteome</keyword>
<reference evidence="2" key="2">
    <citation type="submission" date="2020-09" db="EMBL/GenBank/DDBJ databases">
        <authorList>
            <person name="Sun Q."/>
            <person name="Zhou Y."/>
        </authorList>
    </citation>
    <scope>NUCLEOTIDE SEQUENCE</scope>
    <source>
        <strain evidence="2">CGMCC 1.7086</strain>
    </source>
</reference>
<accession>A0A917YZ45</accession>
<dbReference type="AlphaFoldDB" id="A0A917YZ45"/>
<evidence type="ECO:0000313" key="2">
    <source>
        <dbReference type="EMBL" id="GGO70649.1"/>
    </source>
</evidence>
<dbReference type="Pfam" id="PF14397">
    <property type="entry name" value="ATPgrasp_ST"/>
    <property type="match status" value="1"/>
</dbReference>
<dbReference type="Proteomes" id="UP000606935">
    <property type="component" value="Unassembled WGS sequence"/>
</dbReference>
<dbReference type="InterPro" id="IPR039523">
    <property type="entry name" value="RimK-rel_E_lig_ATP-grasp"/>
</dbReference>
<gene>
    <name evidence="2" type="ORF">GCM10010982_24660</name>
</gene>
<feature type="domain" description="Alpha-L-glutamate ligase-related protein ATP-grasp" evidence="1">
    <location>
        <begin position="80"/>
        <end position="335"/>
    </location>
</feature>